<protein>
    <submittedName>
        <fullName evidence="1">Pol polyprotein</fullName>
    </submittedName>
</protein>
<evidence type="ECO:0000313" key="1">
    <source>
        <dbReference type="EMBL" id="GFN73644.1"/>
    </source>
</evidence>
<gene>
    <name evidence="1" type="ORF">PoB_000015000</name>
</gene>
<comment type="caution">
    <text evidence="1">The sequence shown here is derived from an EMBL/GenBank/DDBJ whole genome shotgun (WGS) entry which is preliminary data.</text>
</comment>
<dbReference type="Proteomes" id="UP000735302">
    <property type="component" value="Unassembled WGS sequence"/>
</dbReference>
<accession>A0AAV3XSS9</accession>
<dbReference type="InterPro" id="IPR036397">
    <property type="entry name" value="RNaseH_sf"/>
</dbReference>
<keyword evidence="2" id="KW-1185">Reference proteome</keyword>
<dbReference type="InterPro" id="IPR052160">
    <property type="entry name" value="Gypsy_RT_Integrase-like"/>
</dbReference>
<reference evidence="1 2" key="1">
    <citation type="journal article" date="2021" name="Elife">
        <title>Chloroplast acquisition without the gene transfer in kleptoplastic sea slugs, Plakobranchus ocellatus.</title>
        <authorList>
            <person name="Maeda T."/>
            <person name="Takahashi S."/>
            <person name="Yoshida T."/>
            <person name="Shimamura S."/>
            <person name="Takaki Y."/>
            <person name="Nagai Y."/>
            <person name="Toyoda A."/>
            <person name="Suzuki Y."/>
            <person name="Arimoto A."/>
            <person name="Ishii H."/>
            <person name="Satoh N."/>
            <person name="Nishiyama T."/>
            <person name="Hasebe M."/>
            <person name="Maruyama T."/>
            <person name="Minagawa J."/>
            <person name="Obokata J."/>
            <person name="Shigenobu S."/>
        </authorList>
    </citation>
    <scope>NUCLEOTIDE SEQUENCE [LARGE SCALE GENOMIC DNA]</scope>
</reference>
<organism evidence="1 2">
    <name type="scientific">Plakobranchus ocellatus</name>
    <dbReference type="NCBI Taxonomy" id="259542"/>
    <lineage>
        <taxon>Eukaryota</taxon>
        <taxon>Metazoa</taxon>
        <taxon>Spiralia</taxon>
        <taxon>Lophotrochozoa</taxon>
        <taxon>Mollusca</taxon>
        <taxon>Gastropoda</taxon>
        <taxon>Heterobranchia</taxon>
        <taxon>Euthyneura</taxon>
        <taxon>Panpulmonata</taxon>
        <taxon>Sacoglossa</taxon>
        <taxon>Placobranchoidea</taxon>
        <taxon>Plakobranchidae</taxon>
        <taxon>Plakobranchus</taxon>
    </lineage>
</organism>
<dbReference type="GO" id="GO:0003676">
    <property type="term" value="F:nucleic acid binding"/>
    <property type="evidence" value="ECO:0007669"/>
    <property type="project" value="InterPro"/>
</dbReference>
<evidence type="ECO:0000313" key="2">
    <source>
        <dbReference type="Proteomes" id="UP000735302"/>
    </source>
</evidence>
<dbReference type="Gene3D" id="3.30.420.10">
    <property type="entry name" value="Ribonuclease H-like superfamily/Ribonuclease H"/>
    <property type="match status" value="2"/>
</dbReference>
<dbReference type="PANTHER" id="PTHR47266">
    <property type="entry name" value="ENDONUCLEASE-RELATED"/>
    <property type="match status" value="1"/>
</dbReference>
<dbReference type="EMBL" id="BLXT01000020">
    <property type="protein sequence ID" value="GFN73644.1"/>
    <property type="molecule type" value="Genomic_DNA"/>
</dbReference>
<sequence length="146" mass="16540">MERVHLDFLGPLPRNKAGNEAVLMIVDQFTKWFECLPLPSQIAEATASAAVERYKRTLLNAVRCYLQERQDRWDECVPLIAAALRTSVNRNTGFTPNRLMLGREVTTPLELMFPLPRAAVEGPLLDPYVSSLEPISNKHMLKPVRP</sequence>
<proteinExistence type="predicted"/>
<name>A0AAV3XSS9_9GAST</name>
<dbReference type="SUPFAM" id="SSF53098">
    <property type="entry name" value="Ribonuclease H-like"/>
    <property type="match status" value="1"/>
</dbReference>
<dbReference type="AlphaFoldDB" id="A0AAV3XSS9"/>
<dbReference type="InterPro" id="IPR012337">
    <property type="entry name" value="RNaseH-like_sf"/>
</dbReference>